<evidence type="ECO:0000256" key="3">
    <source>
        <dbReference type="ARBA" id="ARBA00022982"/>
    </source>
</evidence>
<dbReference type="SUPFAM" id="SSF52218">
    <property type="entry name" value="Flavoproteins"/>
    <property type="match status" value="1"/>
</dbReference>
<evidence type="ECO:0000259" key="5">
    <source>
        <dbReference type="PROSITE" id="PS50902"/>
    </source>
</evidence>
<keyword evidence="4" id="KW-0812">Transmembrane</keyword>
<dbReference type="EMBL" id="BMFF01000004">
    <property type="protein sequence ID" value="GGD03154.1"/>
    <property type="molecule type" value="Genomic_DNA"/>
</dbReference>
<sequence length="202" mass="22308">MPILNVMQNVGAERVGWALLVTLLWVIVCLWSWHCSRRKAAPAEAPWLVAYASQNGTAETLARATLAQIQSLGEAPPTAQLLPLNSVKRGHLRRCRRMLLVVSTTGQGAAPENARQFFQRFLCKSLDLSHLEYAVLGLGDRRYKRFCACAEDLDDWLAAQGATRTFTALKADRSDPRTLAQWHENIALTLAPGETSNLDAPA</sequence>
<keyword evidence="3" id="KW-0249">Electron transport</keyword>
<reference evidence="7" key="1">
    <citation type="journal article" date="2019" name="Int. J. Syst. Evol. Microbiol.">
        <title>The Global Catalogue of Microorganisms (GCM) 10K type strain sequencing project: providing services to taxonomists for standard genome sequencing and annotation.</title>
        <authorList>
            <consortium name="The Broad Institute Genomics Platform"/>
            <consortium name="The Broad Institute Genome Sequencing Center for Infectious Disease"/>
            <person name="Wu L."/>
            <person name="Ma J."/>
        </authorList>
    </citation>
    <scope>NUCLEOTIDE SEQUENCE [LARGE SCALE GENOMIC DNA]</scope>
    <source>
        <strain evidence="7">CGMCC 1.12482</strain>
    </source>
</reference>
<evidence type="ECO:0000256" key="4">
    <source>
        <dbReference type="SAM" id="Phobius"/>
    </source>
</evidence>
<dbReference type="InterPro" id="IPR001094">
    <property type="entry name" value="Flavdoxin-like"/>
</dbReference>
<comment type="caution">
    <text evidence="6">The sequence shown here is derived from an EMBL/GenBank/DDBJ whole genome shotgun (WGS) entry which is preliminary data.</text>
</comment>
<proteinExistence type="predicted"/>
<dbReference type="PROSITE" id="PS50902">
    <property type="entry name" value="FLAVODOXIN_LIKE"/>
    <property type="match status" value="1"/>
</dbReference>
<keyword evidence="7" id="KW-1185">Reference proteome</keyword>
<organism evidence="6 7">
    <name type="scientific">Halopseudomonas salina</name>
    <dbReference type="NCBI Taxonomy" id="1323744"/>
    <lineage>
        <taxon>Bacteria</taxon>
        <taxon>Pseudomonadati</taxon>
        <taxon>Pseudomonadota</taxon>
        <taxon>Gammaproteobacteria</taxon>
        <taxon>Pseudomonadales</taxon>
        <taxon>Pseudomonadaceae</taxon>
        <taxon>Halopseudomonas</taxon>
    </lineage>
</organism>
<dbReference type="InterPro" id="IPR029039">
    <property type="entry name" value="Flavoprotein-like_sf"/>
</dbReference>
<accession>A0ABQ1PSV3</accession>
<protein>
    <recommendedName>
        <fullName evidence="5">Flavodoxin-like domain-containing protein</fullName>
    </recommendedName>
</protein>
<dbReference type="PRINTS" id="PR00369">
    <property type="entry name" value="FLAVODOXIN"/>
</dbReference>
<dbReference type="Proteomes" id="UP000638188">
    <property type="component" value="Unassembled WGS sequence"/>
</dbReference>
<evidence type="ECO:0000256" key="1">
    <source>
        <dbReference type="ARBA" id="ARBA00022630"/>
    </source>
</evidence>
<evidence type="ECO:0000313" key="6">
    <source>
        <dbReference type="EMBL" id="GGD03154.1"/>
    </source>
</evidence>
<evidence type="ECO:0000313" key="7">
    <source>
        <dbReference type="Proteomes" id="UP000638188"/>
    </source>
</evidence>
<keyword evidence="2" id="KW-0288">FMN</keyword>
<dbReference type="RefSeq" id="WP_150276898.1">
    <property type="nucleotide sequence ID" value="NZ_BMFF01000004.1"/>
</dbReference>
<dbReference type="Gene3D" id="3.40.50.360">
    <property type="match status" value="1"/>
</dbReference>
<feature type="transmembrane region" description="Helical" evidence="4">
    <location>
        <begin position="15"/>
        <end position="33"/>
    </location>
</feature>
<gene>
    <name evidence="6" type="ORF">GCM10007418_22900</name>
</gene>
<dbReference type="PANTHER" id="PTHR19384">
    <property type="entry name" value="NITRIC OXIDE SYNTHASE-RELATED"/>
    <property type="match status" value="1"/>
</dbReference>
<evidence type="ECO:0000256" key="2">
    <source>
        <dbReference type="ARBA" id="ARBA00022643"/>
    </source>
</evidence>
<dbReference type="InterPro" id="IPR008254">
    <property type="entry name" value="Flavodoxin/NO_synth"/>
</dbReference>
<keyword evidence="3" id="KW-0813">Transport</keyword>
<keyword evidence="4" id="KW-0472">Membrane</keyword>
<dbReference type="PANTHER" id="PTHR19384:SF17">
    <property type="entry name" value="NADPH--CYTOCHROME P450 REDUCTASE"/>
    <property type="match status" value="1"/>
</dbReference>
<keyword evidence="4" id="KW-1133">Transmembrane helix</keyword>
<feature type="domain" description="Flavodoxin-like" evidence="5">
    <location>
        <begin position="47"/>
        <end position="187"/>
    </location>
</feature>
<keyword evidence="1" id="KW-0285">Flavoprotein</keyword>
<dbReference type="Pfam" id="PF00258">
    <property type="entry name" value="Flavodoxin_1"/>
    <property type="match status" value="1"/>
</dbReference>
<name>A0ABQ1PSV3_9GAMM</name>